<evidence type="ECO:0000256" key="8">
    <source>
        <dbReference type="ARBA" id="ARBA00022989"/>
    </source>
</evidence>
<feature type="transmembrane region" description="Helical" evidence="11">
    <location>
        <begin position="180"/>
        <end position="198"/>
    </location>
</feature>
<evidence type="ECO:0000256" key="3">
    <source>
        <dbReference type="ARBA" id="ARBA00011964"/>
    </source>
</evidence>
<keyword evidence="9 11" id="KW-0472">Membrane</keyword>
<feature type="transmembrane region" description="Helical" evidence="11">
    <location>
        <begin position="204"/>
        <end position="232"/>
    </location>
</feature>
<dbReference type="InterPro" id="IPR007873">
    <property type="entry name" value="Glycosyltransferase_ALG3"/>
</dbReference>
<dbReference type="PANTHER" id="PTHR12646:SF0">
    <property type="entry name" value="DOL-P-MAN:MAN(5)GLCNAC(2)-PP-DOL ALPHA-1,3-MANNOSYLTRANSFERASE"/>
    <property type="match status" value="1"/>
</dbReference>
<evidence type="ECO:0000256" key="4">
    <source>
        <dbReference type="ARBA" id="ARBA00022676"/>
    </source>
</evidence>
<dbReference type="WBParaSite" id="jg4305">
    <property type="protein sequence ID" value="jg4305"/>
    <property type="gene ID" value="jg4305"/>
</dbReference>
<dbReference type="Pfam" id="PF05208">
    <property type="entry name" value="ALG3"/>
    <property type="match status" value="2"/>
</dbReference>
<evidence type="ECO:0000313" key="12">
    <source>
        <dbReference type="Proteomes" id="UP000887574"/>
    </source>
</evidence>
<dbReference type="PANTHER" id="PTHR12646">
    <property type="entry name" value="NOT56 - RELATED"/>
    <property type="match status" value="1"/>
</dbReference>
<evidence type="ECO:0000256" key="5">
    <source>
        <dbReference type="ARBA" id="ARBA00022679"/>
    </source>
</evidence>
<keyword evidence="8 11" id="KW-1133">Transmembrane helix</keyword>
<comment type="pathway">
    <text evidence="2">Protein modification; protein glycosylation.</text>
</comment>
<feature type="transmembrane region" description="Helical" evidence="11">
    <location>
        <begin position="399"/>
        <end position="418"/>
    </location>
</feature>
<dbReference type="EC" id="2.4.1.258" evidence="3"/>
<feature type="transmembrane region" description="Helical" evidence="11">
    <location>
        <begin position="344"/>
        <end position="363"/>
    </location>
</feature>
<reference evidence="13" key="1">
    <citation type="submission" date="2022-11" db="UniProtKB">
        <authorList>
            <consortium name="WormBaseParasite"/>
        </authorList>
    </citation>
    <scope>IDENTIFICATION</scope>
</reference>
<keyword evidence="5" id="KW-0808">Transferase</keyword>
<organism evidence="12 13">
    <name type="scientific">Ditylenchus dipsaci</name>
    <dbReference type="NCBI Taxonomy" id="166011"/>
    <lineage>
        <taxon>Eukaryota</taxon>
        <taxon>Metazoa</taxon>
        <taxon>Ecdysozoa</taxon>
        <taxon>Nematoda</taxon>
        <taxon>Chromadorea</taxon>
        <taxon>Rhabditida</taxon>
        <taxon>Tylenchina</taxon>
        <taxon>Tylenchomorpha</taxon>
        <taxon>Sphaerularioidea</taxon>
        <taxon>Anguinidae</taxon>
        <taxon>Anguininae</taxon>
        <taxon>Ditylenchus</taxon>
    </lineage>
</organism>
<evidence type="ECO:0000256" key="1">
    <source>
        <dbReference type="ARBA" id="ARBA00004477"/>
    </source>
</evidence>
<keyword evidence="7" id="KW-0256">Endoplasmic reticulum</keyword>
<feature type="transmembrane region" description="Helical" evidence="11">
    <location>
        <begin position="424"/>
        <end position="448"/>
    </location>
</feature>
<sequence>MPCVKVREYSASSSDQSYGKKLHARVGNSGFYNFFNRIAFLLCTVNSNGFVCVAIGLLILEAFISLQVVWRVPYTEIDWSTYMQQVKSYLNGEKNYSRIEGDTGPIVYPAGHLYIFRLLYSCTQKGKSIRTAQYLFVCFYLINLALVFRLFHKSRRIPPFVLFLVCLTSYRIHSIFMLRLFNDPIAMLILFAAANLWLSQQWLLGSILFSISVSVKMNVLLFAPAVFFIFLLSNKVQNTIYLLSVCALVQVAVAWEFLLYDPISYVKRAFELSRVFMFKWTVNFRFLPEALFLNKYFHIALLVGHICCVALFMWRMWFRSQGGLGNLLTRLSYGIKTRLDAHEVIYALFTANLIGIAFARSLHYQFYSWYYHSLSYLLFSPIFQSVGANDERKNWSQPILSVVPIYSIIIRVAILLGIEYCWNVYPSTVFSSSLIHLLHITIIALLFWNRDEDSLPRVKKN</sequence>
<evidence type="ECO:0000256" key="6">
    <source>
        <dbReference type="ARBA" id="ARBA00022692"/>
    </source>
</evidence>
<dbReference type="AlphaFoldDB" id="A0A915E9J8"/>
<dbReference type="Proteomes" id="UP000887574">
    <property type="component" value="Unplaced"/>
</dbReference>
<keyword evidence="12" id="KW-1185">Reference proteome</keyword>
<protein>
    <recommendedName>
        <fullName evidence="3">dolichyl-P-Man:Man5GlcNAc2-PP-dolichol alpha-1,3-mannosyltransferase</fullName>
        <ecNumber evidence="3">2.4.1.258</ecNumber>
    </recommendedName>
</protein>
<feature type="transmembrane region" description="Helical" evidence="11">
    <location>
        <begin position="38"/>
        <end position="60"/>
    </location>
</feature>
<keyword evidence="6 11" id="KW-0812">Transmembrane</keyword>
<dbReference type="GO" id="GO:0052925">
    <property type="term" value="F:dol-P-Man:Man(5)GlcNAc(2)-PP-Dol alpha-1,3-mannosyltransferase activity"/>
    <property type="evidence" value="ECO:0007669"/>
    <property type="project" value="UniProtKB-EC"/>
</dbReference>
<keyword evidence="4" id="KW-0328">Glycosyltransferase</keyword>
<evidence type="ECO:0000256" key="7">
    <source>
        <dbReference type="ARBA" id="ARBA00022824"/>
    </source>
</evidence>
<feature type="transmembrane region" description="Helical" evidence="11">
    <location>
        <begin position="134"/>
        <end position="151"/>
    </location>
</feature>
<dbReference type="GO" id="GO:0005789">
    <property type="term" value="C:endoplasmic reticulum membrane"/>
    <property type="evidence" value="ECO:0007669"/>
    <property type="project" value="UniProtKB-SubCell"/>
</dbReference>
<comment type="subcellular location">
    <subcellularLocation>
        <location evidence="1">Endoplasmic reticulum membrane</location>
        <topology evidence="1">Multi-pass membrane protein</topology>
    </subcellularLocation>
</comment>
<evidence type="ECO:0000256" key="11">
    <source>
        <dbReference type="SAM" id="Phobius"/>
    </source>
</evidence>
<comment type="catalytic activity">
    <reaction evidence="10">
        <text>an alpha-D-Man-(1-&gt;2)-alpha-D-Man-(1-&gt;2)-alpha-D-Man-(1-&gt;3)-[alpha-D-Man-(1-&gt;6)]-beta-D-Man-(1-&gt;4)-beta-D-GlcNAc-(1-&gt;4)-alpha-D-GlcNAc-diphospho-di-trans,poly-cis-dolichol + a di-trans,poly-cis-dolichyl beta-D-mannosyl phosphate = an alpha-D-Man-(1-&gt;2)-alpha-D-Man-(1-&gt;2)-alpha-D-Man-(1-&gt;3)-[alpha-D-Man-(1-&gt;3)-alpha-D-Man-(1-&gt;6)]-beta-D-Man-(1-&gt;4)-beta-D-GlcNAc-(1-&gt;4)-alpha-D-GlcNAc-diphospho-di-trans,poly-cis-dolichol + a di-trans,poly-cis-dolichyl phosphate + H(+)</text>
        <dbReference type="Rhea" id="RHEA:29527"/>
        <dbReference type="Rhea" id="RHEA-COMP:19498"/>
        <dbReference type="Rhea" id="RHEA-COMP:19501"/>
        <dbReference type="Rhea" id="RHEA-COMP:19516"/>
        <dbReference type="Rhea" id="RHEA-COMP:19517"/>
        <dbReference type="ChEBI" id="CHEBI:15378"/>
        <dbReference type="ChEBI" id="CHEBI:57683"/>
        <dbReference type="ChEBI" id="CHEBI:58211"/>
        <dbReference type="ChEBI" id="CHEBI:132515"/>
        <dbReference type="ChEBI" id="CHEBI:132516"/>
        <dbReference type="EC" id="2.4.1.258"/>
    </reaction>
    <physiologicalReaction direction="left-to-right" evidence="10">
        <dbReference type="Rhea" id="RHEA:29528"/>
    </physiologicalReaction>
</comment>
<feature type="transmembrane region" description="Helical" evidence="11">
    <location>
        <begin position="296"/>
        <end position="314"/>
    </location>
</feature>
<feature type="transmembrane region" description="Helical" evidence="11">
    <location>
        <begin position="369"/>
        <end position="387"/>
    </location>
</feature>
<feature type="transmembrane region" description="Helical" evidence="11">
    <location>
        <begin position="239"/>
        <end position="260"/>
    </location>
</feature>
<accession>A0A915E9J8</accession>
<evidence type="ECO:0000256" key="2">
    <source>
        <dbReference type="ARBA" id="ARBA00004922"/>
    </source>
</evidence>
<evidence type="ECO:0000256" key="9">
    <source>
        <dbReference type="ARBA" id="ARBA00023136"/>
    </source>
</evidence>
<name>A0A915E9J8_9BILA</name>
<proteinExistence type="predicted"/>
<evidence type="ECO:0000256" key="10">
    <source>
        <dbReference type="ARBA" id="ARBA00049506"/>
    </source>
</evidence>
<evidence type="ECO:0000313" key="13">
    <source>
        <dbReference type="WBParaSite" id="jg4305"/>
    </source>
</evidence>